<keyword evidence="2" id="KW-1185">Reference proteome</keyword>
<protein>
    <recommendedName>
        <fullName evidence="3">Polymerase nucleotidyl transferase domain-containing protein</fullName>
    </recommendedName>
</protein>
<dbReference type="OrthoDB" id="38888at2157"/>
<proteinExistence type="predicted"/>
<dbReference type="STRING" id="671065.MetMK1DRAFT_00024990"/>
<dbReference type="InterPro" id="IPR043519">
    <property type="entry name" value="NT_sf"/>
</dbReference>
<organism evidence="1 2">
    <name type="scientific">Metallosphaera yellowstonensis MK1</name>
    <dbReference type="NCBI Taxonomy" id="671065"/>
    <lineage>
        <taxon>Archaea</taxon>
        <taxon>Thermoproteota</taxon>
        <taxon>Thermoprotei</taxon>
        <taxon>Sulfolobales</taxon>
        <taxon>Sulfolobaceae</taxon>
        <taxon>Metallosphaera</taxon>
    </lineage>
</organism>
<accession>H2C7F0</accession>
<dbReference type="Proteomes" id="UP000003980">
    <property type="component" value="Unassembled WGS sequence"/>
</dbReference>
<evidence type="ECO:0008006" key="3">
    <source>
        <dbReference type="Google" id="ProtNLM"/>
    </source>
</evidence>
<dbReference type="SUPFAM" id="SSF81301">
    <property type="entry name" value="Nucleotidyltransferase"/>
    <property type="match status" value="1"/>
</dbReference>
<name>H2C7F0_9CREN</name>
<dbReference type="eggNOG" id="arCOG01212">
    <property type="taxonomic scope" value="Archaea"/>
</dbReference>
<dbReference type="HOGENOM" id="CLU_1324042_0_0_2"/>
<reference evidence="1 2" key="1">
    <citation type="submission" date="2012-01" db="EMBL/GenBank/DDBJ databases">
        <title>Improved High-Quality Draft sequence of Metallosphaera yellowstonensis MK1.</title>
        <authorList>
            <consortium name="US DOE Joint Genome Institute"/>
            <person name="Lucas S."/>
            <person name="Han J."/>
            <person name="Cheng J.-F."/>
            <person name="Goodwin L."/>
            <person name="Pitluck S."/>
            <person name="Peters L."/>
            <person name="Teshima H."/>
            <person name="Detter J.C."/>
            <person name="Han C."/>
            <person name="Tapia R."/>
            <person name="Land M."/>
            <person name="Hauser L."/>
            <person name="Kyrpides N."/>
            <person name="Kozubal M."/>
            <person name="Macur R.E."/>
            <person name="Jay Z."/>
            <person name="Inskeep W."/>
            <person name="Woyke T."/>
        </authorList>
    </citation>
    <scope>NUCLEOTIDE SEQUENCE [LARGE SCALE GENOMIC DNA]</scope>
    <source>
        <strain evidence="1 2">MK1</strain>
    </source>
</reference>
<evidence type="ECO:0000313" key="1">
    <source>
        <dbReference type="EMBL" id="EHP68076.1"/>
    </source>
</evidence>
<evidence type="ECO:0000313" key="2">
    <source>
        <dbReference type="Proteomes" id="UP000003980"/>
    </source>
</evidence>
<dbReference type="RefSeq" id="WP_009074131.1">
    <property type="nucleotide sequence ID" value="NZ_JH597770.1"/>
</dbReference>
<gene>
    <name evidence="1" type="ORF">MetMK1DRAFT_00024990</name>
</gene>
<dbReference type="AlphaFoldDB" id="H2C7F0"/>
<sequence length="204" mass="22810">MTLENEIKGLCTRAKTIGFFGSYTRSDYVEGVSDINVFALSEDKSLLLELASLGVTPLVLRDQELKALCDAGEPLCYYLLYDSKLVCGSLEGFRFNKTNVTCLRLLYYSKSLVKIAIEGFLRGDQVSSVLNSYRSVKSYLRYRCCERGEIPLSDEEVMKCCNNIGGEMCDLFLKIVRSRRDGTPVGFSVVKKVREITLGPESTA</sequence>
<dbReference type="EMBL" id="JH597770">
    <property type="protein sequence ID" value="EHP68076.1"/>
    <property type="molecule type" value="Genomic_DNA"/>
</dbReference>